<feature type="domain" description="Acyl-CoA oxidase C-terminal" evidence="14">
    <location>
        <begin position="517"/>
        <end position="698"/>
    </location>
</feature>
<dbReference type="PANTHER" id="PTHR10909">
    <property type="entry name" value="ELECTRON TRANSPORT OXIDOREDUCTASE"/>
    <property type="match status" value="1"/>
</dbReference>
<keyword evidence="11" id="KW-0576">Peroxisome</keyword>
<gene>
    <name evidence="18" type="ORF">AMAG_18866</name>
</gene>
<dbReference type="GO" id="GO:0005777">
    <property type="term" value="C:peroxisome"/>
    <property type="evidence" value="ECO:0007669"/>
    <property type="project" value="UniProtKB-SubCell"/>
</dbReference>
<evidence type="ECO:0000256" key="12">
    <source>
        <dbReference type="PIRNR" id="PIRNR000168"/>
    </source>
</evidence>
<dbReference type="GO" id="GO:0005504">
    <property type="term" value="F:fatty acid binding"/>
    <property type="evidence" value="ECO:0007669"/>
    <property type="project" value="TreeGrafter"/>
</dbReference>
<comment type="subcellular location">
    <subcellularLocation>
        <location evidence="3">Peroxisome</location>
    </subcellularLocation>
</comment>
<evidence type="ECO:0000256" key="1">
    <source>
        <dbReference type="ARBA" id="ARBA00001201"/>
    </source>
</evidence>
<evidence type="ECO:0000256" key="2">
    <source>
        <dbReference type="ARBA" id="ARBA00001974"/>
    </source>
</evidence>
<keyword evidence="7 12" id="KW-0274">FAD</keyword>
<feature type="domain" description="Acyl-CoA oxidase C-alpha1" evidence="17">
    <location>
        <begin position="312"/>
        <end position="469"/>
    </location>
</feature>
<dbReference type="EMBL" id="GG745340">
    <property type="protein sequence ID" value="KNE62446.1"/>
    <property type="molecule type" value="Genomic_DNA"/>
</dbReference>
<keyword evidence="9" id="KW-0560">Oxidoreductase</keyword>
<dbReference type="PIRSF" id="PIRSF000168">
    <property type="entry name" value="Acyl-CoA_oxidase"/>
    <property type="match status" value="1"/>
</dbReference>
<evidence type="ECO:0000256" key="3">
    <source>
        <dbReference type="ARBA" id="ARBA00004275"/>
    </source>
</evidence>
<dbReference type="Gene3D" id="1.10.540.10">
    <property type="entry name" value="Acyl-CoA dehydrogenase/oxidase, N-terminal domain"/>
    <property type="match status" value="1"/>
</dbReference>
<dbReference type="InterPro" id="IPR009100">
    <property type="entry name" value="AcylCoA_DH/oxidase_NM_dom_sf"/>
</dbReference>
<dbReference type="STRING" id="578462.A0A0L0SIW3"/>
<evidence type="ECO:0000256" key="9">
    <source>
        <dbReference type="ARBA" id="ARBA00023002"/>
    </source>
</evidence>
<evidence type="ECO:0000259" key="16">
    <source>
        <dbReference type="Pfam" id="PF14749"/>
    </source>
</evidence>
<dbReference type="InterPro" id="IPR046373">
    <property type="entry name" value="Acyl-CoA_Oxase/DH_mid-dom_sf"/>
</dbReference>
<dbReference type="InterPro" id="IPR036250">
    <property type="entry name" value="AcylCo_DH-like_C"/>
</dbReference>
<dbReference type="PANTHER" id="PTHR10909:SF352">
    <property type="entry name" value="ACYL-COENZYME A OXIDASE-LIKE PROTEIN"/>
    <property type="match status" value="1"/>
</dbReference>
<dbReference type="SUPFAM" id="SSF47203">
    <property type="entry name" value="Acyl-CoA dehydrogenase C-terminal domain-like"/>
    <property type="match status" value="2"/>
</dbReference>
<evidence type="ECO:0000256" key="11">
    <source>
        <dbReference type="ARBA" id="ARBA00023140"/>
    </source>
</evidence>
<dbReference type="OMA" id="NDGATHN"/>
<evidence type="ECO:0000259" key="14">
    <source>
        <dbReference type="Pfam" id="PF01756"/>
    </source>
</evidence>
<evidence type="ECO:0000256" key="4">
    <source>
        <dbReference type="ARBA" id="ARBA00004846"/>
    </source>
</evidence>
<dbReference type="Pfam" id="PF22924">
    <property type="entry name" value="ACOX_C_alpha1"/>
    <property type="match status" value="1"/>
</dbReference>
<evidence type="ECO:0000313" key="19">
    <source>
        <dbReference type="Proteomes" id="UP000054350"/>
    </source>
</evidence>
<protein>
    <recommendedName>
        <fullName evidence="12">Acyl-coenzyme A oxidase</fullName>
    </recommendedName>
</protein>
<evidence type="ECO:0000256" key="7">
    <source>
        <dbReference type="ARBA" id="ARBA00022827"/>
    </source>
</evidence>
<dbReference type="InterPro" id="IPR012258">
    <property type="entry name" value="Acyl-CoA_oxidase"/>
</dbReference>
<evidence type="ECO:0000259" key="17">
    <source>
        <dbReference type="Pfam" id="PF22924"/>
    </source>
</evidence>
<dbReference type="UniPathway" id="UPA00661"/>
<evidence type="ECO:0000256" key="8">
    <source>
        <dbReference type="ARBA" id="ARBA00022832"/>
    </source>
</evidence>
<name>A0A0L0SIW3_ALLM3</name>
<reference evidence="19" key="2">
    <citation type="submission" date="2009-11" db="EMBL/GenBank/DDBJ databases">
        <title>The Genome Sequence of Allomyces macrogynus strain ATCC 38327.</title>
        <authorList>
            <consortium name="The Broad Institute Genome Sequencing Platform"/>
            <person name="Russ C."/>
            <person name="Cuomo C."/>
            <person name="Shea T."/>
            <person name="Young S.K."/>
            <person name="Zeng Q."/>
            <person name="Koehrsen M."/>
            <person name="Haas B."/>
            <person name="Borodovsky M."/>
            <person name="Guigo R."/>
            <person name="Alvarado L."/>
            <person name="Berlin A."/>
            <person name="Borenstein D."/>
            <person name="Chen Z."/>
            <person name="Engels R."/>
            <person name="Freedman E."/>
            <person name="Gellesch M."/>
            <person name="Goldberg J."/>
            <person name="Griggs A."/>
            <person name="Gujja S."/>
            <person name="Heiman D."/>
            <person name="Hepburn T."/>
            <person name="Howarth C."/>
            <person name="Jen D."/>
            <person name="Larson L."/>
            <person name="Lewis B."/>
            <person name="Mehta T."/>
            <person name="Park D."/>
            <person name="Pearson M."/>
            <person name="Roberts A."/>
            <person name="Saif S."/>
            <person name="Shenoy N."/>
            <person name="Sisk P."/>
            <person name="Stolte C."/>
            <person name="Sykes S."/>
            <person name="Walk T."/>
            <person name="White J."/>
            <person name="Yandava C."/>
            <person name="Burger G."/>
            <person name="Gray M.W."/>
            <person name="Holland P.W.H."/>
            <person name="King N."/>
            <person name="Lang F.B.F."/>
            <person name="Roger A.J."/>
            <person name="Ruiz-Trillo I."/>
            <person name="Lander E."/>
            <person name="Nusbaum C."/>
        </authorList>
    </citation>
    <scope>NUCLEOTIDE SEQUENCE [LARGE SCALE GENOMIC DNA]</scope>
    <source>
        <strain evidence="19">ATCC 38327</strain>
    </source>
</reference>
<dbReference type="GO" id="GO:0055088">
    <property type="term" value="P:lipid homeostasis"/>
    <property type="evidence" value="ECO:0007669"/>
    <property type="project" value="TreeGrafter"/>
</dbReference>
<dbReference type="GO" id="GO:0003997">
    <property type="term" value="F:acyl-CoA oxidase activity"/>
    <property type="evidence" value="ECO:0007669"/>
    <property type="project" value="UniProtKB-EC"/>
</dbReference>
<evidence type="ECO:0000256" key="5">
    <source>
        <dbReference type="ARBA" id="ARBA00006288"/>
    </source>
</evidence>
<feature type="domain" description="Acyl-CoA oxidase/dehydrogenase middle" evidence="15">
    <location>
        <begin position="157"/>
        <end position="267"/>
    </location>
</feature>
<evidence type="ECO:0000259" key="15">
    <source>
        <dbReference type="Pfam" id="PF02770"/>
    </source>
</evidence>
<dbReference type="SUPFAM" id="SSF56645">
    <property type="entry name" value="Acyl-CoA dehydrogenase NM domain-like"/>
    <property type="match status" value="1"/>
</dbReference>
<feature type="domain" description="Acyl-coenzyme A oxidase N-terminal" evidence="16">
    <location>
        <begin position="32"/>
        <end position="154"/>
    </location>
</feature>
<evidence type="ECO:0000256" key="6">
    <source>
        <dbReference type="ARBA" id="ARBA00022630"/>
    </source>
</evidence>
<dbReference type="InterPro" id="IPR037069">
    <property type="entry name" value="AcylCoA_DH/ox_N_sf"/>
</dbReference>
<dbReference type="InterPro" id="IPR055060">
    <property type="entry name" value="ACOX_C_alpha1"/>
</dbReference>
<dbReference type="Gene3D" id="2.40.110.10">
    <property type="entry name" value="Butyryl-CoA Dehydrogenase, subunit A, domain 2"/>
    <property type="match status" value="1"/>
</dbReference>
<evidence type="ECO:0000256" key="10">
    <source>
        <dbReference type="ARBA" id="ARBA00023098"/>
    </source>
</evidence>
<dbReference type="Pfam" id="PF14749">
    <property type="entry name" value="Acyl-CoA_ox_N"/>
    <property type="match status" value="1"/>
</dbReference>
<keyword evidence="8" id="KW-0276">Fatty acid metabolism</keyword>
<evidence type="ECO:0000313" key="18">
    <source>
        <dbReference type="EMBL" id="KNE62446.1"/>
    </source>
</evidence>
<dbReference type="InterPro" id="IPR002655">
    <property type="entry name" value="Acyl-CoA_oxidase_C"/>
</dbReference>
<keyword evidence="10" id="KW-0443">Lipid metabolism</keyword>
<dbReference type="eggNOG" id="KOG0136">
    <property type="taxonomic scope" value="Eukaryota"/>
</dbReference>
<dbReference type="Gene3D" id="1.20.140.10">
    <property type="entry name" value="Butyryl-CoA Dehydrogenase, subunit A, domain 3"/>
    <property type="match status" value="2"/>
</dbReference>
<dbReference type="VEuPathDB" id="FungiDB:AMAG_18866"/>
<dbReference type="Pfam" id="PF02770">
    <property type="entry name" value="Acyl-CoA_dh_M"/>
    <property type="match status" value="1"/>
</dbReference>
<feature type="binding site" evidence="13">
    <location>
        <position position="200"/>
    </location>
    <ligand>
        <name>FAD</name>
        <dbReference type="ChEBI" id="CHEBI:57692"/>
    </ligand>
</feature>
<proteinExistence type="inferred from homology"/>
<dbReference type="InterPro" id="IPR029320">
    <property type="entry name" value="Acyl-CoA_ox_N"/>
</dbReference>
<comment type="cofactor">
    <cofactor evidence="2">
        <name>FAD</name>
        <dbReference type="ChEBI" id="CHEBI:57692"/>
    </cofactor>
</comment>
<dbReference type="FunFam" id="2.40.110.10:FF:000003">
    <property type="entry name" value="Acyl-coenzyme A oxidase"/>
    <property type="match status" value="1"/>
</dbReference>
<accession>A0A0L0SIW3</accession>
<dbReference type="OrthoDB" id="538336at2759"/>
<dbReference type="Proteomes" id="UP000054350">
    <property type="component" value="Unassembled WGS sequence"/>
</dbReference>
<reference evidence="18 19" key="1">
    <citation type="submission" date="2009-11" db="EMBL/GenBank/DDBJ databases">
        <title>Annotation of Allomyces macrogynus ATCC 38327.</title>
        <authorList>
            <consortium name="The Broad Institute Genome Sequencing Platform"/>
            <person name="Russ C."/>
            <person name="Cuomo C."/>
            <person name="Burger G."/>
            <person name="Gray M.W."/>
            <person name="Holland P.W.H."/>
            <person name="King N."/>
            <person name="Lang F.B.F."/>
            <person name="Roger A.J."/>
            <person name="Ruiz-Trillo I."/>
            <person name="Young S.K."/>
            <person name="Zeng Q."/>
            <person name="Gargeya S."/>
            <person name="Fitzgerald M."/>
            <person name="Haas B."/>
            <person name="Abouelleil A."/>
            <person name="Alvarado L."/>
            <person name="Arachchi H.M."/>
            <person name="Berlin A."/>
            <person name="Chapman S.B."/>
            <person name="Gearin G."/>
            <person name="Goldberg J."/>
            <person name="Griggs A."/>
            <person name="Gujja S."/>
            <person name="Hansen M."/>
            <person name="Heiman D."/>
            <person name="Howarth C."/>
            <person name="Larimer J."/>
            <person name="Lui A."/>
            <person name="MacDonald P.J.P."/>
            <person name="McCowen C."/>
            <person name="Montmayeur A."/>
            <person name="Murphy C."/>
            <person name="Neiman D."/>
            <person name="Pearson M."/>
            <person name="Priest M."/>
            <person name="Roberts A."/>
            <person name="Saif S."/>
            <person name="Shea T."/>
            <person name="Sisk P."/>
            <person name="Stolte C."/>
            <person name="Sykes S."/>
            <person name="Wortman J."/>
            <person name="Nusbaum C."/>
            <person name="Birren B."/>
        </authorList>
    </citation>
    <scope>NUCLEOTIDE SEQUENCE [LARGE SCALE GENOMIC DNA]</scope>
    <source>
        <strain evidence="18 19">ATCC 38327</strain>
    </source>
</reference>
<evidence type="ECO:0000256" key="13">
    <source>
        <dbReference type="PIRSR" id="PIRSR000168-2"/>
    </source>
</evidence>
<keyword evidence="19" id="KW-1185">Reference proteome</keyword>
<dbReference type="InterPro" id="IPR006091">
    <property type="entry name" value="Acyl-CoA_Oxase/DH_mid-dom"/>
</dbReference>
<sequence>MSNTNDKTGVVAISADQGRIDYAAERARAQFDVEEMRAFLLGGPDRAAKMALAYRIIERDPILSFQLEGGHPFDLTRPELRAKTMAQLRRVVEVRRAFKDKELDDLFLTAMCELSESFSMRLFVTEALFVRSFRLFGTRAQQAEWVPKILAWDSIGCFAMTELGHSSNLRGIETTATYDAANRDFIIDTPSLMATKIWIGMAGETATHTACLARLLVRGQDCGLHWFVVPLRDPETGRLMPGVTAGDVGAKAGRNGLDNGWIQFTHVRVPRDAMLARWAHVAADGTFHAGLNPEDADPANNVSPAAAAGLAYAGLIPERLEITRGIPMMLNQALTIAVRYAAGRRQGPAGNPQVLDYPSIQAALMPALARMHAVMAAAGAVWTTWHAMEEGGPNVLLQGLPDMHALSAGIKATVTWDGADILERCRRAMGGHAYSRYNAIADYIGDYGVMTTGGGDNAVLVQQTARYVLAMARKAMADPAKFAAAVAPTDSVAYLPSAVALAAEGTPPAVSDWTSLAQLHVVLQWLAVAKVQALGMSLAAAPKGGMTRAWNAAHADISAVAQLHTHQYLARAIRIRAGDLPPTTRDSAASPAALQPTFMHLARLYLLDVLRQFARDLLLHGWAREAVEQLDAEFADACATVRDQAMPLVDAFGHPDWILQAPLARADGDGYRAYLATIQNAPNCFGPPKYWDAEVRPLTAPAGRSRL</sequence>
<comment type="similarity">
    <text evidence="5 12">Belongs to the acyl-CoA oxidase family.</text>
</comment>
<dbReference type="Pfam" id="PF01756">
    <property type="entry name" value="ACOX"/>
    <property type="match status" value="1"/>
</dbReference>
<dbReference type="AlphaFoldDB" id="A0A0L0SIW3"/>
<dbReference type="GO" id="GO:0033540">
    <property type="term" value="P:fatty acid beta-oxidation using acyl-CoA oxidase"/>
    <property type="evidence" value="ECO:0007669"/>
    <property type="project" value="UniProtKB-UniPathway"/>
</dbReference>
<dbReference type="GO" id="GO:0071949">
    <property type="term" value="F:FAD binding"/>
    <property type="evidence" value="ECO:0007669"/>
    <property type="project" value="InterPro"/>
</dbReference>
<feature type="binding site" evidence="13">
    <location>
        <position position="161"/>
    </location>
    <ligand>
        <name>FAD</name>
        <dbReference type="ChEBI" id="CHEBI:57692"/>
    </ligand>
</feature>
<comment type="pathway">
    <text evidence="4">Lipid metabolism; peroxisomal fatty acid beta-oxidation.</text>
</comment>
<organism evidence="18 19">
    <name type="scientific">Allomyces macrogynus (strain ATCC 38327)</name>
    <name type="common">Allomyces javanicus var. macrogynus</name>
    <dbReference type="NCBI Taxonomy" id="578462"/>
    <lineage>
        <taxon>Eukaryota</taxon>
        <taxon>Fungi</taxon>
        <taxon>Fungi incertae sedis</taxon>
        <taxon>Blastocladiomycota</taxon>
        <taxon>Blastocladiomycetes</taxon>
        <taxon>Blastocladiales</taxon>
        <taxon>Blastocladiaceae</taxon>
        <taxon>Allomyces</taxon>
    </lineage>
</organism>
<keyword evidence="6 12" id="KW-0285">Flavoprotein</keyword>
<comment type="catalytic activity">
    <reaction evidence="1">
        <text>a 2,3-saturated acyl-CoA + O2 = a (2E)-enoyl-CoA + H2O2</text>
        <dbReference type="Rhea" id="RHEA:38959"/>
        <dbReference type="ChEBI" id="CHEBI:15379"/>
        <dbReference type="ChEBI" id="CHEBI:16240"/>
        <dbReference type="ChEBI" id="CHEBI:58856"/>
        <dbReference type="ChEBI" id="CHEBI:65111"/>
        <dbReference type="EC" id="1.3.3.6"/>
    </reaction>
</comment>